<dbReference type="InterPro" id="IPR036179">
    <property type="entry name" value="Ig-like_dom_sf"/>
</dbReference>
<keyword evidence="6" id="KW-1185">Reference proteome</keyword>
<feature type="domain" description="Fibronectin type-III" evidence="4">
    <location>
        <begin position="403"/>
        <end position="497"/>
    </location>
</feature>
<dbReference type="FunFam" id="2.60.40.10:FF:000012">
    <property type="entry name" value="titin isoform X1"/>
    <property type="match status" value="2"/>
</dbReference>
<feature type="domain" description="Fibronectin type-III" evidence="4">
    <location>
        <begin position="1064"/>
        <end position="1162"/>
    </location>
</feature>
<dbReference type="Gene3D" id="2.60.40.10">
    <property type="entry name" value="Immunoglobulins"/>
    <property type="match status" value="14"/>
</dbReference>
<dbReference type="PROSITE" id="PS50835">
    <property type="entry name" value="IG_LIKE"/>
    <property type="match status" value="3"/>
</dbReference>
<sequence>MDRPSTCEGPLHVTGVAEDRCTLAWRAPLHDGGNPITHYIIERRETSRLAWTVVSTTCNTTCYKVTKLLEGNEYMFRVMAVNSHGVSEALESAAVTMKNPFVPPGSPHIEDIFNITHDGMTITWSAPETDGGTEIIGYIIEKKDRAGIKWTRCNRQKIIDLSYRVTGLTTGHEYEFRVSAENIVGPGEPSLPSSYYKASDPKYKPGAPAYVNVIDSTKTSITVSWGKPLSDGGSTIQGYIVEVCKAEEEEWKMVTPPTGLRVNKYEIPKLTEGQEYKIQVCALNKMGVGEPVVLSGTAKPEERMDPPQIYLDSELRKGITVKAGGSVRIYIPFKGRPTPEIKWTKDDGDLSEKAVVEKAVNFTQLSIDSSDRHDSGKYTLSLTNSSGSVSEFVSVKVLDTPGAPQNLVVKDIKKDSVTLVWDAPAIDGGSKIKNYVIDKRESTRKAYANVSTKCTKTTFKVDNLIEGAMYYFRVMAENDYGIGLCVETKTASKASEVPLPVGKVFLTDVTKTSATLAWEKPEHDGGSRIGGYLIEMQPKGTDKWGVAGNPKTCEGTVTGLTAGIEYLFRIIAYNEKGKSEPKALAAPVIANDMTIEPSIKMQFNTYNVLAGKDLKLEFPVLGRPKPKISWAKDGQALKVTSRVNVFNTPLTTGIQITEACKEDFGKYSITATSTVSTITEDVTIIILDKPGPPKGPVKVVEVSNTFVHLSWEPPAYTGGCQVKNYIVEKRDTTTTTWLSWTVVAPDVKILYHKVKNLLSGNEYIFRVRAVNKYGAGDCLQSEPIIARNPYKPPSAPGTPEASQITRDSMVLSWTAPENTGGVDIQAYHLEKRDKDSVRWTKCNRQKLTETNFKVTGLMPDHFYEFRVAAENETGIGDLSELSLFYRACDATTPPGPPRHAKVTDYTKSSVSLSWGKPDFDGGAYIKGYIVEMREYTPQPELTEEAEVAPVTKLTITDLKDGGEYQFRVCAINSEGVGEAANFHGTVLTSDRADPPEMELDADLRKVVSVRAGGTLRLFVPIRGRPEPSVKWEKLESTLTEHAAIDTTTSYTMLVIDNVNRFDSGKYSLTLENSSGTKSAVISVRILDTPSAPQNFTVKELKKDSVTLAWDTPLNDACTVKVPEATVPNLNPNEAYLFRVVAVNEKGKSEPKDLGLPVVAKDVAIEPSINLLFTTYSVKVGDDLTLEVPVRGRPKPVVSWKKDSLPLKQTSSITIINTATNHIDSKPVMIQLPYSKSLSQFNKDFSSDFMTHYSFLTALTKCWCLSVIPGPPSTPWVSFVSRESLTVCWNEPVTDGGSPVIGYHLQMKERSSSIWQKVNKTAIPGNQWRVTNICPGLIYEFKVAAENAAGIGKMSKTSEEVLAIDACGKSLIS</sequence>
<dbReference type="STRING" id="8083.ENSXMAP00000020826"/>
<dbReference type="GO" id="GO:0031430">
    <property type="term" value="C:M band"/>
    <property type="evidence" value="ECO:0007669"/>
    <property type="project" value="TreeGrafter"/>
</dbReference>
<keyword evidence="1" id="KW-0677">Repeat</keyword>
<dbReference type="SMART" id="SM00409">
    <property type="entry name" value="IG"/>
    <property type="match status" value="3"/>
</dbReference>
<dbReference type="FunFam" id="2.60.40.10:FF:000003">
    <property type="entry name" value="Titin isoform E"/>
    <property type="match status" value="1"/>
</dbReference>
<feature type="domain" description="Ig-like" evidence="3">
    <location>
        <begin position="995"/>
        <end position="1082"/>
    </location>
</feature>
<reference evidence="5" key="3">
    <citation type="submission" date="2025-08" db="UniProtKB">
        <authorList>
            <consortium name="Ensembl"/>
        </authorList>
    </citation>
    <scope>IDENTIFICATION</scope>
    <source>
        <strain evidence="5">JP 163 A</strain>
    </source>
</reference>
<feature type="domain" description="Ig-like" evidence="3">
    <location>
        <begin position="307"/>
        <end position="396"/>
    </location>
</feature>
<evidence type="ECO:0008006" key="7">
    <source>
        <dbReference type="Google" id="ProtNLM"/>
    </source>
</evidence>
<dbReference type="InterPro" id="IPR003961">
    <property type="entry name" value="FN3_dom"/>
</dbReference>
<reference evidence="6" key="1">
    <citation type="submission" date="2012-01" db="EMBL/GenBank/DDBJ databases">
        <authorList>
            <person name="Walter R."/>
            <person name="Schartl M."/>
            <person name="Warren W."/>
        </authorList>
    </citation>
    <scope>NUCLEOTIDE SEQUENCE [LARGE SCALE GENOMIC DNA]</scope>
    <source>
        <strain evidence="6">JP 163 A</strain>
    </source>
</reference>
<dbReference type="FunFam" id="2.60.40.10:FF:000135">
    <property type="entry name" value="Titin a"/>
    <property type="match status" value="1"/>
</dbReference>
<dbReference type="FunFam" id="2.60.40.10:FF:000034">
    <property type="entry name" value="Titin isoform A"/>
    <property type="match status" value="3"/>
</dbReference>
<feature type="domain" description="Fibronectin type-III" evidence="4">
    <location>
        <begin position="500"/>
        <end position="593"/>
    </location>
</feature>
<dbReference type="CDD" id="cd00063">
    <property type="entry name" value="FN3"/>
    <property type="match status" value="10"/>
</dbReference>
<evidence type="ECO:0000256" key="2">
    <source>
        <dbReference type="ARBA" id="ARBA00023319"/>
    </source>
</evidence>
<dbReference type="PANTHER" id="PTHR14340:SF13">
    <property type="entry name" value="TITIN"/>
    <property type="match status" value="1"/>
</dbReference>
<protein>
    <recommendedName>
        <fullName evidence="7">Titin</fullName>
    </recommendedName>
</protein>
<evidence type="ECO:0000256" key="1">
    <source>
        <dbReference type="ARBA" id="ARBA00022737"/>
    </source>
</evidence>
<dbReference type="SUPFAM" id="SSF48726">
    <property type="entry name" value="Immunoglobulin"/>
    <property type="match status" value="4"/>
</dbReference>
<dbReference type="CDD" id="cd05748">
    <property type="entry name" value="Ig_Titin_like"/>
    <property type="match status" value="2"/>
</dbReference>
<evidence type="ECO:0000313" key="5">
    <source>
        <dbReference type="Ensembl" id="ENSXMAP00000020826.1"/>
    </source>
</evidence>
<feature type="domain" description="Fibronectin type-III" evidence="4">
    <location>
        <begin position="103"/>
        <end position="201"/>
    </location>
</feature>
<name>A0A3B5PT86_XIPMA</name>
<dbReference type="InParanoid" id="A0A3B5PT86"/>
<feature type="domain" description="Fibronectin type-III" evidence="4">
    <location>
        <begin position="207"/>
        <end position="303"/>
    </location>
</feature>
<dbReference type="FunFam" id="2.60.40.10:FF:000002">
    <property type="entry name" value="Titin a"/>
    <property type="match status" value="1"/>
</dbReference>
<dbReference type="InterPro" id="IPR013098">
    <property type="entry name" value="Ig_I-set"/>
</dbReference>
<accession>A0A3B5PT86</accession>
<dbReference type="Ensembl" id="ENSXMAT00000031902.1">
    <property type="protein sequence ID" value="ENSXMAP00000020826.1"/>
    <property type="gene ID" value="ENSXMAG00000023791.1"/>
</dbReference>
<dbReference type="PROSITE" id="PS50853">
    <property type="entry name" value="FN3"/>
    <property type="match status" value="10"/>
</dbReference>
<dbReference type="Pfam" id="PF07679">
    <property type="entry name" value="I-set"/>
    <property type="match status" value="4"/>
</dbReference>
<dbReference type="FunFam" id="2.60.40.10:FF:000986">
    <property type="entry name" value="Titin b"/>
    <property type="match status" value="1"/>
</dbReference>
<dbReference type="FunFam" id="2.60.40.10:FF:000031">
    <property type="entry name" value="Myosin-binding protein C, slow type"/>
    <property type="match status" value="1"/>
</dbReference>
<reference evidence="5" key="4">
    <citation type="submission" date="2025-09" db="UniProtKB">
        <authorList>
            <consortium name="Ensembl"/>
        </authorList>
    </citation>
    <scope>IDENTIFICATION</scope>
    <source>
        <strain evidence="5">JP 163 A</strain>
    </source>
</reference>
<dbReference type="InterPro" id="IPR013783">
    <property type="entry name" value="Ig-like_fold"/>
</dbReference>
<dbReference type="PRINTS" id="PR00014">
    <property type="entry name" value="FNTYPEIII"/>
</dbReference>
<dbReference type="InterPro" id="IPR003599">
    <property type="entry name" value="Ig_sub"/>
</dbReference>
<feature type="domain" description="Fibronectin type-III" evidence="4">
    <location>
        <begin position="893"/>
        <end position="991"/>
    </location>
</feature>
<dbReference type="SMART" id="SM00408">
    <property type="entry name" value="IGc2"/>
    <property type="match status" value="4"/>
</dbReference>
<dbReference type="PANTHER" id="PTHR14340">
    <property type="entry name" value="MICROFIBRIL-ASSOCIATED GLYCOPROTEIN 3"/>
    <property type="match status" value="1"/>
</dbReference>
<feature type="domain" description="Fibronectin type-III" evidence="4">
    <location>
        <begin position="1270"/>
        <end position="1365"/>
    </location>
</feature>
<dbReference type="InterPro" id="IPR036116">
    <property type="entry name" value="FN3_sf"/>
</dbReference>
<dbReference type="Pfam" id="PF00041">
    <property type="entry name" value="fn3"/>
    <property type="match status" value="10"/>
</dbReference>
<dbReference type="InterPro" id="IPR003598">
    <property type="entry name" value="Ig_sub2"/>
</dbReference>
<dbReference type="GO" id="GO:0048738">
    <property type="term" value="P:cardiac muscle tissue development"/>
    <property type="evidence" value="ECO:0007669"/>
    <property type="project" value="TreeGrafter"/>
</dbReference>
<feature type="domain" description="Fibronectin type-III" evidence="4">
    <location>
        <begin position="7"/>
        <end position="100"/>
    </location>
</feature>
<dbReference type="GO" id="GO:0045214">
    <property type="term" value="P:sarcomere organization"/>
    <property type="evidence" value="ECO:0007669"/>
    <property type="project" value="TreeGrafter"/>
</dbReference>
<dbReference type="GeneTree" id="ENSGT01150000286978"/>
<dbReference type="SUPFAM" id="SSF49265">
    <property type="entry name" value="Fibronectin type III"/>
    <property type="match status" value="6"/>
</dbReference>
<evidence type="ECO:0000313" key="6">
    <source>
        <dbReference type="Proteomes" id="UP000002852"/>
    </source>
</evidence>
<evidence type="ECO:0000259" key="3">
    <source>
        <dbReference type="PROSITE" id="PS50835"/>
    </source>
</evidence>
<dbReference type="FunFam" id="2.60.40.10:FF:000112">
    <property type="entry name" value="Titin a"/>
    <property type="match status" value="1"/>
</dbReference>
<dbReference type="SMART" id="SM00060">
    <property type="entry name" value="FN3"/>
    <property type="match status" value="10"/>
</dbReference>
<evidence type="ECO:0000259" key="4">
    <source>
        <dbReference type="PROSITE" id="PS50853"/>
    </source>
</evidence>
<dbReference type="InterPro" id="IPR007110">
    <property type="entry name" value="Ig-like_dom"/>
</dbReference>
<keyword evidence="2" id="KW-0393">Immunoglobulin domain</keyword>
<feature type="domain" description="Fibronectin type-III" evidence="4">
    <location>
        <begin position="692"/>
        <end position="789"/>
    </location>
</feature>
<dbReference type="GO" id="GO:0008307">
    <property type="term" value="F:structural constituent of muscle"/>
    <property type="evidence" value="ECO:0007669"/>
    <property type="project" value="TreeGrafter"/>
</dbReference>
<reference evidence="6" key="2">
    <citation type="journal article" date="2013" name="Nat. Genet.">
        <title>The genome of the platyfish, Xiphophorus maculatus, provides insights into evolutionary adaptation and several complex traits.</title>
        <authorList>
            <person name="Schartl M."/>
            <person name="Walter R.B."/>
            <person name="Shen Y."/>
            <person name="Garcia T."/>
            <person name="Catchen J."/>
            <person name="Amores A."/>
            <person name="Braasch I."/>
            <person name="Chalopin D."/>
            <person name="Volff J.N."/>
            <person name="Lesch K.P."/>
            <person name="Bisazza A."/>
            <person name="Minx P."/>
            <person name="Hillier L."/>
            <person name="Wilson R.K."/>
            <person name="Fuerstenberg S."/>
            <person name="Boore J."/>
            <person name="Searle S."/>
            <person name="Postlethwait J.H."/>
            <person name="Warren W.C."/>
        </authorList>
    </citation>
    <scope>NUCLEOTIDE SEQUENCE [LARGE SCALE GENOMIC DNA]</scope>
    <source>
        <strain evidence="6">JP 163 A</strain>
    </source>
</reference>
<dbReference type="Proteomes" id="UP000002852">
    <property type="component" value="Unassembled WGS sequence"/>
</dbReference>
<organism evidence="5 6">
    <name type="scientific">Xiphophorus maculatus</name>
    <name type="common">Southern platyfish</name>
    <name type="synonym">Platypoecilus maculatus</name>
    <dbReference type="NCBI Taxonomy" id="8083"/>
    <lineage>
        <taxon>Eukaryota</taxon>
        <taxon>Metazoa</taxon>
        <taxon>Chordata</taxon>
        <taxon>Craniata</taxon>
        <taxon>Vertebrata</taxon>
        <taxon>Euteleostomi</taxon>
        <taxon>Actinopterygii</taxon>
        <taxon>Neopterygii</taxon>
        <taxon>Teleostei</taxon>
        <taxon>Neoteleostei</taxon>
        <taxon>Acanthomorphata</taxon>
        <taxon>Ovalentaria</taxon>
        <taxon>Atherinomorphae</taxon>
        <taxon>Cyprinodontiformes</taxon>
        <taxon>Poeciliidae</taxon>
        <taxon>Poeciliinae</taxon>
        <taxon>Xiphophorus</taxon>
    </lineage>
</organism>
<feature type="domain" description="Ig-like" evidence="3">
    <location>
        <begin position="597"/>
        <end position="679"/>
    </location>
</feature>
<proteinExistence type="predicted"/>
<feature type="domain" description="Fibronectin type-III" evidence="4">
    <location>
        <begin position="795"/>
        <end position="890"/>
    </location>
</feature>